<evidence type="ECO:0000313" key="10">
    <source>
        <dbReference type="EMBL" id="KAL1836676.1"/>
    </source>
</evidence>
<evidence type="ECO:0000256" key="5">
    <source>
        <dbReference type="ARBA" id="ARBA00023163"/>
    </source>
</evidence>
<dbReference type="SMART" id="SM01395">
    <property type="entry name" value="Tbf5"/>
    <property type="match status" value="1"/>
</dbReference>
<dbReference type="PANTHER" id="PTHR28580:SF1">
    <property type="entry name" value="GENERAL TRANSCRIPTION FACTOR IIH SUBUNIT 5"/>
    <property type="match status" value="1"/>
</dbReference>
<organism evidence="10 11">
    <name type="scientific">Humicola insolens</name>
    <name type="common">Soft-rot fungus</name>
    <dbReference type="NCBI Taxonomy" id="85995"/>
    <lineage>
        <taxon>Eukaryota</taxon>
        <taxon>Fungi</taxon>
        <taxon>Dikarya</taxon>
        <taxon>Ascomycota</taxon>
        <taxon>Pezizomycotina</taxon>
        <taxon>Sordariomycetes</taxon>
        <taxon>Sordariomycetidae</taxon>
        <taxon>Sordariales</taxon>
        <taxon>Chaetomiaceae</taxon>
        <taxon>Mycothermus</taxon>
    </lineage>
</organism>
<comment type="subcellular location">
    <subcellularLocation>
        <location evidence="1">Nucleus</location>
    </subcellularLocation>
</comment>
<comment type="similarity">
    <text evidence="2">Belongs to the TFB5 family.</text>
</comment>
<proteinExistence type="inferred from homology"/>
<dbReference type="Proteomes" id="UP001583172">
    <property type="component" value="Unassembled WGS sequence"/>
</dbReference>
<name>A0ABR3V4N9_HUMIN</name>
<keyword evidence="4" id="KW-0805">Transcription regulation</keyword>
<evidence type="ECO:0000256" key="7">
    <source>
        <dbReference type="ARBA" id="ARBA00023242"/>
    </source>
</evidence>
<gene>
    <name evidence="10" type="ORF">VTJ49DRAFT_4803</name>
</gene>
<keyword evidence="11" id="KW-1185">Reference proteome</keyword>
<evidence type="ECO:0000256" key="2">
    <source>
        <dbReference type="ARBA" id="ARBA00007470"/>
    </source>
</evidence>
<dbReference type="InterPro" id="IPR009400">
    <property type="entry name" value="TFIIH_TTDA/Tfb5"/>
</dbReference>
<sequence>MPRHAALAMGRLFRRGAMLVPHGAGFTSRDRTPATRKDLAVHNDTSDAAYDFENLAFTTPMLPGPSPAVTGTISKATKTEAKATAEIKRLEARVAELEAREKWLFGLLSHESKVAMWNRMNASSRTSPRSASSPNTTANMVKAIRGVLIECEPAIKSILVHIDNTHNHMFIIEDLDETHLFVKEPMLPALKQKLEERLKETYRPEEPLDDSD</sequence>
<dbReference type="InterPro" id="IPR035935">
    <property type="entry name" value="TFB5-like_sf"/>
</dbReference>
<dbReference type="Gene3D" id="3.30.70.1220">
    <property type="entry name" value="TFB5-like"/>
    <property type="match status" value="1"/>
</dbReference>
<evidence type="ECO:0000313" key="11">
    <source>
        <dbReference type="Proteomes" id="UP001583172"/>
    </source>
</evidence>
<keyword evidence="5" id="KW-0804">Transcription</keyword>
<accession>A0ABR3V4N9</accession>
<evidence type="ECO:0000256" key="8">
    <source>
        <dbReference type="ARBA" id="ARBA00033339"/>
    </source>
</evidence>
<protein>
    <recommendedName>
        <fullName evidence="8">RNA polymerase II transcription factor B subunit 5</fullName>
    </recommendedName>
</protein>
<feature type="coiled-coil region" evidence="9">
    <location>
        <begin position="73"/>
        <end position="100"/>
    </location>
</feature>
<keyword evidence="3" id="KW-0227">DNA damage</keyword>
<keyword evidence="7" id="KW-0539">Nucleus</keyword>
<evidence type="ECO:0000256" key="6">
    <source>
        <dbReference type="ARBA" id="ARBA00023204"/>
    </source>
</evidence>
<keyword evidence="9" id="KW-0175">Coiled coil</keyword>
<evidence type="ECO:0000256" key="1">
    <source>
        <dbReference type="ARBA" id="ARBA00004123"/>
    </source>
</evidence>
<evidence type="ECO:0000256" key="4">
    <source>
        <dbReference type="ARBA" id="ARBA00023015"/>
    </source>
</evidence>
<evidence type="ECO:0000256" key="3">
    <source>
        <dbReference type="ARBA" id="ARBA00022763"/>
    </source>
</evidence>
<dbReference type="SUPFAM" id="SSF142897">
    <property type="entry name" value="TFB5-like"/>
    <property type="match status" value="1"/>
</dbReference>
<dbReference type="PANTHER" id="PTHR28580">
    <property type="entry name" value="GENERAL TRANSCRIPTION FACTOR IIH SUBUNIT 5"/>
    <property type="match status" value="1"/>
</dbReference>
<dbReference type="Pfam" id="PF06331">
    <property type="entry name" value="Tfb5"/>
    <property type="match status" value="1"/>
</dbReference>
<keyword evidence="6" id="KW-0234">DNA repair</keyword>
<dbReference type="EMBL" id="JAZGSY010000380">
    <property type="protein sequence ID" value="KAL1836676.1"/>
    <property type="molecule type" value="Genomic_DNA"/>
</dbReference>
<evidence type="ECO:0000256" key="9">
    <source>
        <dbReference type="SAM" id="Coils"/>
    </source>
</evidence>
<reference evidence="10 11" key="1">
    <citation type="journal article" date="2024" name="Commun. Biol.">
        <title>Comparative genomic analysis of thermophilic fungi reveals convergent evolutionary adaptations and gene losses.</title>
        <authorList>
            <person name="Steindorff A.S."/>
            <person name="Aguilar-Pontes M.V."/>
            <person name="Robinson A.J."/>
            <person name="Andreopoulos B."/>
            <person name="LaButti K."/>
            <person name="Kuo A."/>
            <person name="Mondo S."/>
            <person name="Riley R."/>
            <person name="Otillar R."/>
            <person name="Haridas S."/>
            <person name="Lipzen A."/>
            <person name="Grimwood J."/>
            <person name="Schmutz J."/>
            <person name="Clum A."/>
            <person name="Reid I.D."/>
            <person name="Moisan M.C."/>
            <person name="Butler G."/>
            <person name="Nguyen T.T.M."/>
            <person name="Dewar K."/>
            <person name="Conant G."/>
            <person name="Drula E."/>
            <person name="Henrissat B."/>
            <person name="Hansel C."/>
            <person name="Singer S."/>
            <person name="Hutchinson M.I."/>
            <person name="de Vries R.P."/>
            <person name="Natvig D.O."/>
            <person name="Powell A.J."/>
            <person name="Tsang A."/>
            <person name="Grigoriev I.V."/>
        </authorList>
    </citation>
    <scope>NUCLEOTIDE SEQUENCE [LARGE SCALE GENOMIC DNA]</scope>
    <source>
        <strain evidence="10 11">CBS 620.91</strain>
    </source>
</reference>
<comment type="caution">
    <text evidence="10">The sequence shown here is derived from an EMBL/GenBank/DDBJ whole genome shotgun (WGS) entry which is preliminary data.</text>
</comment>